<proteinExistence type="inferred from homology"/>
<evidence type="ECO:0000259" key="4">
    <source>
        <dbReference type="SMART" id="SM00822"/>
    </source>
</evidence>
<evidence type="ECO:0000256" key="3">
    <source>
        <dbReference type="RuleBase" id="RU000363"/>
    </source>
</evidence>
<dbReference type="PRINTS" id="PR00080">
    <property type="entry name" value="SDRFAMILY"/>
</dbReference>
<evidence type="ECO:0000256" key="1">
    <source>
        <dbReference type="ARBA" id="ARBA00006484"/>
    </source>
</evidence>
<dbReference type="Proteomes" id="UP001326110">
    <property type="component" value="Chromosome"/>
</dbReference>
<dbReference type="InterPro" id="IPR036291">
    <property type="entry name" value="NAD(P)-bd_dom_sf"/>
</dbReference>
<organism evidence="5 6">
    <name type="scientific">Duganella zoogloeoides</name>
    <dbReference type="NCBI Taxonomy" id="75659"/>
    <lineage>
        <taxon>Bacteria</taxon>
        <taxon>Pseudomonadati</taxon>
        <taxon>Pseudomonadota</taxon>
        <taxon>Betaproteobacteria</taxon>
        <taxon>Burkholderiales</taxon>
        <taxon>Oxalobacteraceae</taxon>
        <taxon>Telluria group</taxon>
        <taxon>Duganella</taxon>
    </lineage>
</organism>
<dbReference type="PANTHER" id="PTHR44196">
    <property type="entry name" value="DEHYDROGENASE/REDUCTASE SDR FAMILY MEMBER 7B"/>
    <property type="match status" value="1"/>
</dbReference>
<protein>
    <submittedName>
        <fullName evidence="5">SDR family oxidoreductase</fullName>
    </submittedName>
</protein>
<evidence type="ECO:0000256" key="2">
    <source>
        <dbReference type="ARBA" id="ARBA00023002"/>
    </source>
</evidence>
<feature type="domain" description="Ketoreductase" evidence="4">
    <location>
        <begin position="11"/>
        <end position="184"/>
    </location>
</feature>
<sequence>MAAMQRPRYRAVITGAGGGIGAAIVRELAPLSDALILVGRREGPLHALRAELNVPAQVVGGDLTDPATLAAIDAAARSLGGLNLLVNNAGLSDFHSFESQPVDAIRALLDTNLLAPMLLTRQLLPQLKAVPAAQIVNVGSVLGLLGFPGFAAYGASKAGLHGFTQALRRELSDTAVEVRSFAPRATDTAINTDAVTAMNRELGTAQDTPQQVAAAFVAFLGGQRGHLTLGAKERFFVRLNGLLPAVPDAAIRKQLRIIRNFLPI</sequence>
<dbReference type="RefSeq" id="WP_019920131.1">
    <property type="nucleotide sequence ID" value="NZ_CP140152.1"/>
</dbReference>
<dbReference type="Gene3D" id="3.40.50.720">
    <property type="entry name" value="NAD(P)-binding Rossmann-like Domain"/>
    <property type="match status" value="1"/>
</dbReference>
<dbReference type="SUPFAM" id="SSF51735">
    <property type="entry name" value="NAD(P)-binding Rossmann-fold domains"/>
    <property type="match status" value="1"/>
</dbReference>
<dbReference type="InterPro" id="IPR057326">
    <property type="entry name" value="KR_dom"/>
</dbReference>
<accession>A0ABZ0XTV2</accession>
<dbReference type="EMBL" id="CP140152">
    <property type="protein sequence ID" value="WQH02702.1"/>
    <property type="molecule type" value="Genomic_DNA"/>
</dbReference>
<evidence type="ECO:0000313" key="5">
    <source>
        <dbReference type="EMBL" id="WQH02702.1"/>
    </source>
</evidence>
<comment type="similarity">
    <text evidence="1 3">Belongs to the short-chain dehydrogenases/reductases (SDR) family.</text>
</comment>
<dbReference type="PROSITE" id="PS00061">
    <property type="entry name" value="ADH_SHORT"/>
    <property type="match status" value="1"/>
</dbReference>
<keyword evidence="2" id="KW-0560">Oxidoreductase</keyword>
<dbReference type="Pfam" id="PF00106">
    <property type="entry name" value="adh_short"/>
    <property type="match status" value="1"/>
</dbReference>
<dbReference type="NCBIfam" id="NF006565">
    <property type="entry name" value="PRK09072.1"/>
    <property type="match status" value="1"/>
</dbReference>
<evidence type="ECO:0000313" key="6">
    <source>
        <dbReference type="Proteomes" id="UP001326110"/>
    </source>
</evidence>
<reference evidence="5 6" key="1">
    <citation type="submission" date="2023-11" db="EMBL/GenBank/DDBJ databases">
        <title>MicrobeMod: A computational toolkit for identifying prokaryotic methylation and restriction-modification with nanopore sequencing.</title>
        <authorList>
            <person name="Crits-Christoph A."/>
            <person name="Kang S.C."/>
            <person name="Lee H."/>
            <person name="Ostrov N."/>
        </authorList>
    </citation>
    <scope>NUCLEOTIDE SEQUENCE [LARGE SCALE GENOMIC DNA]</scope>
    <source>
        <strain evidence="5 6">ATCC 25935</strain>
    </source>
</reference>
<dbReference type="InterPro" id="IPR002347">
    <property type="entry name" value="SDR_fam"/>
</dbReference>
<name>A0ABZ0XTV2_9BURK</name>
<dbReference type="PRINTS" id="PR00081">
    <property type="entry name" value="GDHRDH"/>
</dbReference>
<dbReference type="InterPro" id="IPR020904">
    <property type="entry name" value="Sc_DH/Rdtase_CS"/>
</dbReference>
<gene>
    <name evidence="5" type="ORF">SR858_16650</name>
</gene>
<keyword evidence="6" id="KW-1185">Reference proteome</keyword>
<dbReference type="PANTHER" id="PTHR44196:SF1">
    <property type="entry name" value="DEHYDROGENASE_REDUCTASE SDR FAMILY MEMBER 7B"/>
    <property type="match status" value="1"/>
</dbReference>
<dbReference type="SMART" id="SM00822">
    <property type="entry name" value="PKS_KR"/>
    <property type="match status" value="1"/>
</dbReference>
<dbReference type="CDD" id="cd05233">
    <property type="entry name" value="SDR_c"/>
    <property type="match status" value="1"/>
</dbReference>